<reference evidence="2" key="1">
    <citation type="journal article" date="2019" name="Int. J. Syst. Evol. Microbiol.">
        <title>The Global Catalogue of Microorganisms (GCM) 10K type strain sequencing project: providing services to taxonomists for standard genome sequencing and annotation.</title>
        <authorList>
            <consortium name="The Broad Institute Genomics Platform"/>
            <consortium name="The Broad Institute Genome Sequencing Center for Infectious Disease"/>
            <person name="Wu L."/>
            <person name="Ma J."/>
        </authorList>
    </citation>
    <scope>NUCLEOTIDE SEQUENCE [LARGE SCALE GENOMIC DNA]</scope>
    <source>
        <strain evidence="2">KCTC 42087</strain>
    </source>
</reference>
<proteinExistence type="predicted"/>
<name>A0ABW1A1L0_9ACTN</name>
<comment type="caution">
    <text evidence="1">The sequence shown here is derived from an EMBL/GenBank/DDBJ whole genome shotgun (WGS) entry which is preliminary data.</text>
</comment>
<evidence type="ECO:0000313" key="2">
    <source>
        <dbReference type="Proteomes" id="UP001596074"/>
    </source>
</evidence>
<dbReference type="EMBL" id="JBHSON010000028">
    <property type="protein sequence ID" value="MFC5748074.1"/>
    <property type="molecule type" value="Genomic_DNA"/>
</dbReference>
<evidence type="ECO:0000313" key="1">
    <source>
        <dbReference type="EMBL" id="MFC5748074.1"/>
    </source>
</evidence>
<accession>A0ABW1A1L0</accession>
<dbReference type="RefSeq" id="WP_378283708.1">
    <property type="nucleotide sequence ID" value="NZ_JBHSON010000028.1"/>
</dbReference>
<dbReference type="Proteomes" id="UP001596074">
    <property type="component" value="Unassembled WGS sequence"/>
</dbReference>
<organism evidence="1 2">
    <name type="scientific">Actinomadura rugatobispora</name>
    <dbReference type="NCBI Taxonomy" id="1994"/>
    <lineage>
        <taxon>Bacteria</taxon>
        <taxon>Bacillati</taxon>
        <taxon>Actinomycetota</taxon>
        <taxon>Actinomycetes</taxon>
        <taxon>Streptosporangiales</taxon>
        <taxon>Thermomonosporaceae</taxon>
        <taxon>Actinomadura</taxon>
    </lineage>
</organism>
<keyword evidence="2" id="KW-1185">Reference proteome</keyword>
<gene>
    <name evidence="1" type="ORF">ACFPZN_20790</name>
</gene>
<sequence>MIVSDRLYTGAAQSGGLINPAAYIPQRITSKETRSRAWIWTPPQH</sequence>
<protein>
    <submittedName>
        <fullName evidence="1">Uncharacterized protein</fullName>
    </submittedName>
</protein>